<evidence type="ECO:0000313" key="5">
    <source>
        <dbReference type="EMBL" id="HIW79471.1"/>
    </source>
</evidence>
<dbReference type="InterPro" id="IPR036423">
    <property type="entry name" value="SOD-like_Cu/Zn_dom_sf"/>
</dbReference>
<feature type="chain" id="PRO_5038942568" evidence="3">
    <location>
        <begin position="25"/>
        <end position="179"/>
    </location>
</feature>
<name>A0A9D1UAF8_9BACT</name>
<gene>
    <name evidence="5" type="ORF">H9874_10070</name>
</gene>
<organism evidence="5 6">
    <name type="scientific">Candidatus Bilophila faecipullorum</name>
    <dbReference type="NCBI Taxonomy" id="2838482"/>
    <lineage>
        <taxon>Bacteria</taxon>
        <taxon>Pseudomonadati</taxon>
        <taxon>Thermodesulfobacteriota</taxon>
        <taxon>Desulfovibrionia</taxon>
        <taxon>Desulfovibrionales</taxon>
        <taxon>Desulfovibrionaceae</taxon>
        <taxon>Bilophila</taxon>
    </lineage>
</organism>
<feature type="compositionally biased region" description="Basic and acidic residues" evidence="2">
    <location>
        <begin position="110"/>
        <end position="122"/>
    </location>
</feature>
<proteinExistence type="inferred from homology"/>
<evidence type="ECO:0000256" key="1">
    <source>
        <dbReference type="ARBA" id="ARBA00010457"/>
    </source>
</evidence>
<feature type="domain" description="Superoxide dismutase copper/zinc binding" evidence="4">
    <location>
        <begin position="44"/>
        <end position="178"/>
    </location>
</feature>
<evidence type="ECO:0000256" key="2">
    <source>
        <dbReference type="SAM" id="MobiDB-lite"/>
    </source>
</evidence>
<dbReference type="EMBL" id="DXGI01000376">
    <property type="protein sequence ID" value="HIW79471.1"/>
    <property type="molecule type" value="Genomic_DNA"/>
</dbReference>
<keyword evidence="3" id="KW-0732">Signal</keyword>
<accession>A0A9D1UAF8</accession>
<dbReference type="Pfam" id="PF00080">
    <property type="entry name" value="Sod_Cu"/>
    <property type="match status" value="1"/>
</dbReference>
<feature type="signal peptide" evidence="3">
    <location>
        <begin position="1"/>
        <end position="24"/>
    </location>
</feature>
<evidence type="ECO:0000256" key="3">
    <source>
        <dbReference type="SAM" id="SignalP"/>
    </source>
</evidence>
<dbReference type="GO" id="GO:0006801">
    <property type="term" value="P:superoxide metabolic process"/>
    <property type="evidence" value="ECO:0007669"/>
    <property type="project" value="InterPro"/>
</dbReference>
<dbReference type="InterPro" id="IPR024134">
    <property type="entry name" value="SOD_Cu/Zn_/chaperone"/>
</dbReference>
<dbReference type="Proteomes" id="UP000824264">
    <property type="component" value="Unassembled WGS sequence"/>
</dbReference>
<dbReference type="SUPFAM" id="SSF49329">
    <property type="entry name" value="Cu,Zn superoxide dismutase-like"/>
    <property type="match status" value="1"/>
</dbReference>
<dbReference type="Gene3D" id="2.60.40.200">
    <property type="entry name" value="Superoxide dismutase, copper/zinc binding domain"/>
    <property type="match status" value="1"/>
</dbReference>
<sequence>MKNRYALVCGVLCGNLLMFGMAHADTLKVPVNAITDQGVGEEIGTITFVDADGNEAGVDILVELTGLPEGEHGMHIHENASCEPAESNGKMMAGMAAGGHLDPAGTKTHAGPEGKGHKGDLPRIRADAEGAAKAKLHAPRLTTADLKGHSVMIHSGGDNYSDNPPMGGGDGRIACGVIR</sequence>
<dbReference type="PANTHER" id="PTHR10003">
    <property type="entry name" value="SUPEROXIDE DISMUTASE CU-ZN -RELATED"/>
    <property type="match status" value="1"/>
</dbReference>
<dbReference type="GO" id="GO:0005507">
    <property type="term" value="F:copper ion binding"/>
    <property type="evidence" value="ECO:0007669"/>
    <property type="project" value="InterPro"/>
</dbReference>
<comment type="similarity">
    <text evidence="1">Belongs to the Cu-Zn superoxide dismutase family.</text>
</comment>
<dbReference type="InterPro" id="IPR001424">
    <property type="entry name" value="SOD_Cu_Zn_dom"/>
</dbReference>
<protein>
    <submittedName>
        <fullName evidence="5">Superoxide dismutase family protein</fullName>
    </submittedName>
</protein>
<evidence type="ECO:0000259" key="4">
    <source>
        <dbReference type="Pfam" id="PF00080"/>
    </source>
</evidence>
<feature type="region of interest" description="Disordered" evidence="2">
    <location>
        <begin position="84"/>
        <end position="122"/>
    </location>
</feature>
<reference evidence="5" key="2">
    <citation type="submission" date="2021-04" db="EMBL/GenBank/DDBJ databases">
        <authorList>
            <person name="Gilroy R."/>
        </authorList>
    </citation>
    <scope>NUCLEOTIDE SEQUENCE</scope>
    <source>
        <strain evidence="5">ChiSxjej5B17-1746</strain>
    </source>
</reference>
<dbReference type="AlphaFoldDB" id="A0A9D1UAF8"/>
<comment type="caution">
    <text evidence="5">The sequence shown here is derived from an EMBL/GenBank/DDBJ whole genome shotgun (WGS) entry which is preliminary data.</text>
</comment>
<dbReference type="CDD" id="cd00305">
    <property type="entry name" value="Cu-Zn_Superoxide_Dismutase"/>
    <property type="match status" value="1"/>
</dbReference>
<evidence type="ECO:0000313" key="6">
    <source>
        <dbReference type="Proteomes" id="UP000824264"/>
    </source>
</evidence>
<reference evidence="5" key="1">
    <citation type="journal article" date="2021" name="PeerJ">
        <title>Extensive microbial diversity within the chicken gut microbiome revealed by metagenomics and culture.</title>
        <authorList>
            <person name="Gilroy R."/>
            <person name="Ravi A."/>
            <person name="Getino M."/>
            <person name="Pursley I."/>
            <person name="Horton D.L."/>
            <person name="Alikhan N.F."/>
            <person name="Baker D."/>
            <person name="Gharbi K."/>
            <person name="Hall N."/>
            <person name="Watson M."/>
            <person name="Adriaenssens E.M."/>
            <person name="Foster-Nyarko E."/>
            <person name="Jarju S."/>
            <person name="Secka A."/>
            <person name="Antonio M."/>
            <person name="Oren A."/>
            <person name="Chaudhuri R.R."/>
            <person name="La Ragione R."/>
            <person name="Hildebrand F."/>
            <person name="Pallen M.J."/>
        </authorList>
    </citation>
    <scope>NUCLEOTIDE SEQUENCE</scope>
    <source>
        <strain evidence="5">ChiSxjej5B17-1746</strain>
    </source>
</reference>